<dbReference type="AlphaFoldDB" id="A0A2N8STN8"/>
<accession>A0A2N8STN8</accession>
<dbReference type="Proteomes" id="UP000236023">
    <property type="component" value="Unassembled WGS sequence"/>
</dbReference>
<evidence type="ECO:0000313" key="1">
    <source>
        <dbReference type="EMBL" id="PNG05847.1"/>
    </source>
</evidence>
<protein>
    <submittedName>
        <fullName evidence="1">Uncharacterized protein</fullName>
    </submittedName>
</protein>
<dbReference type="EMBL" id="POUT01000014">
    <property type="protein sequence ID" value="PNG05847.1"/>
    <property type="molecule type" value="Genomic_DNA"/>
</dbReference>
<gene>
    <name evidence="1" type="ORF">CXK94_19310</name>
</gene>
<comment type="caution">
    <text evidence="1">The sequence shown here is derived from an EMBL/GenBank/DDBJ whole genome shotgun (WGS) entry which is preliminary data.</text>
</comment>
<evidence type="ECO:0000313" key="2">
    <source>
        <dbReference type="Proteomes" id="UP000236023"/>
    </source>
</evidence>
<name>A0A2N8STN8_STUST</name>
<dbReference type="RefSeq" id="WP_102895524.1">
    <property type="nucleotide sequence ID" value="NZ_JAMOHU010000024.1"/>
</dbReference>
<sequence>MIRIHGRIGDWPVDLTIELDEQDWERLAQVPGLVLEAGGRNGEGVTQPAEALWHSARECLRRAGKLDGPQLLAELEALTGSMQTAKRLLVRLRHCDQVRVESGPDMACYHWIGDD</sequence>
<reference evidence="1 2" key="1">
    <citation type="submission" date="2018-01" db="EMBL/GenBank/DDBJ databases">
        <title>Denitrification phenotypes of diverse strains of Pseudomonas stutzeri.</title>
        <authorList>
            <person name="Milligan D.A."/>
            <person name="Bergaust L."/>
            <person name="Bakken L.R."/>
            <person name="Frostegard A."/>
        </authorList>
    </citation>
    <scope>NUCLEOTIDE SEQUENCE [LARGE SCALE GENOMIC DNA]</scope>
    <source>
        <strain evidence="1 2">24a75</strain>
    </source>
</reference>
<proteinExistence type="predicted"/>
<organism evidence="1 2">
    <name type="scientific">Stutzerimonas stutzeri</name>
    <name type="common">Pseudomonas stutzeri</name>
    <dbReference type="NCBI Taxonomy" id="316"/>
    <lineage>
        <taxon>Bacteria</taxon>
        <taxon>Pseudomonadati</taxon>
        <taxon>Pseudomonadota</taxon>
        <taxon>Gammaproteobacteria</taxon>
        <taxon>Pseudomonadales</taxon>
        <taxon>Pseudomonadaceae</taxon>
        <taxon>Stutzerimonas</taxon>
    </lineage>
</organism>